<dbReference type="AlphaFoldDB" id="A0A4Y2NIU6"/>
<comment type="caution">
    <text evidence="1">The sequence shown here is derived from an EMBL/GenBank/DDBJ whole genome shotgun (WGS) entry which is preliminary data.</text>
</comment>
<accession>A0A4Y2NIU6</accession>
<sequence>MFHERPQAKCDGSNEVLHRHLMERQQIPDRCFVAVPEESCHFVDTPAPGTTGRTSWFHRKKSHGRLNQNNCKIIWFWTLEWKKRGLRNLHFLRAPNGLIPALLFLEPQEEPPDSTERYRMVLDPVNSSLAGDMRVVLCNGMVIEIFH</sequence>
<proteinExistence type="predicted"/>
<reference evidence="1 2" key="1">
    <citation type="journal article" date="2019" name="Sci. Rep.">
        <title>Orb-weaving spider Araneus ventricosus genome elucidates the spidroin gene catalogue.</title>
        <authorList>
            <person name="Kono N."/>
            <person name="Nakamura H."/>
            <person name="Ohtoshi R."/>
            <person name="Moran D.A.P."/>
            <person name="Shinohara A."/>
            <person name="Yoshida Y."/>
            <person name="Fujiwara M."/>
            <person name="Mori M."/>
            <person name="Tomita M."/>
            <person name="Arakawa K."/>
        </authorList>
    </citation>
    <scope>NUCLEOTIDE SEQUENCE [LARGE SCALE GENOMIC DNA]</scope>
</reference>
<gene>
    <name evidence="1" type="ORF">AVEN_126025_1</name>
</gene>
<keyword evidence="2" id="KW-1185">Reference proteome</keyword>
<evidence type="ECO:0000313" key="1">
    <source>
        <dbReference type="EMBL" id="GBN38823.1"/>
    </source>
</evidence>
<organism evidence="1 2">
    <name type="scientific">Araneus ventricosus</name>
    <name type="common">Orbweaver spider</name>
    <name type="synonym">Epeira ventricosa</name>
    <dbReference type="NCBI Taxonomy" id="182803"/>
    <lineage>
        <taxon>Eukaryota</taxon>
        <taxon>Metazoa</taxon>
        <taxon>Ecdysozoa</taxon>
        <taxon>Arthropoda</taxon>
        <taxon>Chelicerata</taxon>
        <taxon>Arachnida</taxon>
        <taxon>Araneae</taxon>
        <taxon>Araneomorphae</taxon>
        <taxon>Entelegynae</taxon>
        <taxon>Araneoidea</taxon>
        <taxon>Araneidae</taxon>
        <taxon>Araneus</taxon>
    </lineage>
</organism>
<evidence type="ECO:0000313" key="2">
    <source>
        <dbReference type="Proteomes" id="UP000499080"/>
    </source>
</evidence>
<dbReference type="EMBL" id="BGPR01009248">
    <property type="protein sequence ID" value="GBN38823.1"/>
    <property type="molecule type" value="Genomic_DNA"/>
</dbReference>
<protein>
    <submittedName>
        <fullName evidence="1">Uncharacterized protein</fullName>
    </submittedName>
</protein>
<dbReference type="Proteomes" id="UP000499080">
    <property type="component" value="Unassembled WGS sequence"/>
</dbReference>
<name>A0A4Y2NIU6_ARAVE</name>